<gene>
    <name evidence="5" type="ORF">A3Q56_02691</name>
</gene>
<evidence type="ECO:0000256" key="1">
    <source>
        <dbReference type="ARBA" id="ARBA00023125"/>
    </source>
</evidence>
<evidence type="ECO:0000313" key="5">
    <source>
        <dbReference type="EMBL" id="OAF69521.1"/>
    </source>
</evidence>
<evidence type="ECO:0000313" key="6">
    <source>
        <dbReference type="Proteomes" id="UP000078046"/>
    </source>
</evidence>
<dbReference type="Pfam" id="PF24903">
    <property type="entry name" value="OB_MEIOB_N"/>
    <property type="match status" value="1"/>
</dbReference>
<sequence>MTLFSKNIVNLSNSDRTGVYHSLYSISPKDSSVSVTGIVIKVQDPRCTSKDRTNRSYTSILTIRDSVQDFVNVTLYGSLKYFKMAFELICVGNTVQFSNLSVNEKNRDKENYKPWTPVNYYLFGSEEKCTFRKTQSFGESWQLLINYLTKPLIHYKNLGLVDTKQNQIISMIGILTRVYNIIVITID</sequence>
<keyword evidence="2" id="KW-0469">Meiosis</keyword>
<comment type="similarity">
    <text evidence="3">Belongs to the MEIOB family.</text>
</comment>
<dbReference type="GO" id="GO:0008310">
    <property type="term" value="F:single-stranded DNA 3'-5' DNA exonuclease activity"/>
    <property type="evidence" value="ECO:0007669"/>
    <property type="project" value="TreeGrafter"/>
</dbReference>
<dbReference type="GO" id="GO:0000712">
    <property type="term" value="P:resolution of meiotic recombination intermediates"/>
    <property type="evidence" value="ECO:0007669"/>
    <property type="project" value="TreeGrafter"/>
</dbReference>
<dbReference type="GO" id="GO:0003697">
    <property type="term" value="F:single-stranded DNA binding"/>
    <property type="evidence" value="ECO:0007669"/>
    <property type="project" value="TreeGrafter"/>
</dbReference>
<dbReference type="AlphaFoldDB" id="A0A177B7G1"/>
<keyword evidence="6" id="KW-1185">Reference proteome</keyword>
<proteinExistence type="inferred from homology"/>
<reference evidence="5 6" key="1">
    <citation type="submission" date="2016-04" db="EMBL/GenBank/DDBJ databases">
        <title>The genome of Intoshia linei affirms orthonectids as highly simplified spiralians.</title>
        <authorList>
            <person name="Mikhailov K.V."/>
            <person name="Slusarev G.S."/>
            <person name="Nikitin M.A."/>
            <person name="Logacheva M.D."/>
            <person name="Penin A."/>
            <person name="Aleoshin V."/>
            <person name="Panchin Y.V."/>
        </authorList>
    </citation>
    <scope>NUCLEOTIDE SEQUENCE [LARGE SCALE GENOMIC DNA]</scope>
    <source>
        <strain evidence="5">Intl2013</strain>
        <tissue evidence="5">Whole animal</tissue>
    </source>
</reference>
<comment type="caution">
    <text evidence="5">The sequence shown here is derived from an EMBL/GenBank/DDBJ whole genome shotgun (WGS) entry which is preliminary data.</text>
</comment>
<name>A0A177B7G1_9BILA</name>
<dbReference type="PANTHER" id="PTHR21166">
    <property type="entry name" value="CELL DIVISION CONTROL PROTEIN 24 OB DOMAIN-CONTAINING PROTEIN-RELATED"/>
    <property type="match status" value="1"/>
</dbReference>
<dbReference type="Gene3D" id="2.40.50.140">
    <property type="entry name" value="Nucleic acid-binding proteins"/>
    <property type="match status" value="1"/>
</dbReference>
<accession>A0A177B7G1</accession>
<dbReference type="PANTHER" id="PTHR21166:SF2">
    <property type="entry name" value="CELL DIVISION CONTROL PROTEIN 24 OB DOMAIN-CONTAINING PROTEIN-RELATED"/>
    <property type="match status" value="1"/>
</dbReference>
<dbReference type="EMBL" id="LWCA01000269">
    <property type="protein sequence ID" value="OAF69521.1"/>
    <property type="molecule type" value="Genomic_DNA"/>
</dbReference>
<organism evidence="5 6">
    <name type="scientific">Intoshia linei</name>
    <dbReference type="NCBI Taxonomy" id="1819745"/>
    <lineage>
        <taxon>Eukaryota</taxon>
        <taxon>Metazoa</taxon>
        <taxon>Spiralia</taxon>
        <taxon>Lophotrochozoa</taxon>
        <taxon>Mesozoa</taxon>
        <taxon>Orthonectida</taxon>
        <taxon>Rhopaluridae</taxon>
        <taxon>Intoshia</taxon>
    </lineage>
</organism>
<dbReference type="InterPro" id="IPR056880">
    <property type="entry name" value="OB_MEIOB_N"/>
</dbReference>
<evidence type="ECO:0000256" key="3">
    <source>
        <dbReference type="ARBA" id="ARBA00038329"/>
    </source>
</evidence>
<evidence type="ECO:0000259" key="4">
    <source>
        <dbReference type="Pfam" id="PF24903"/>
    </source>
</evidence>
<protein>
    <recommendedName>
        <fullName evidence="4">MEIOB-like N-terminal domain-containing protein</fullName>
    </recommendedName>
</protein>
<dbReference type="InterPro" id="IPR052469">
    <property type="entry name" value="MEIOB"/>
</dbReference>
<feature type="domain" description="MEIOB-like N-terminal" evidence="4">
    <location>
        <begin position="22"/>
        <end position="140"/>
    </location>
</feature>
<dbReference type="Proteomes" id="UP000078046">
    <property type="component" value="Unassembled WGS sequence"/>
</dbReference>
<evidence type="ECO:0000256" key="2">
    <source>
        <dbReference type="ARBA" id="ARBA00023254"/>
    </source>
</evidence>
<dbReference type="InterPro" id="IPR012340">
    <property type="entry name" value="NA-bd_OB-fold"/>
</dbReference>
<dbReference type="OrthoDB" id="9937820at2759"/>
<dbReference type="SUPFAM" id="SSF50249">
    <property type="entry name" value="Nucleic acid-binding proteins"/>
    <property type="match status" value="1"/>
</dbReference>
<keyword evidence="1" id="KW-0238">DNA-binding</keyword>